<keyword evidence="5" id="KW-0539">Nucleus</keyword>
<keyword evidence="4" id="KW-0804">Transcription</keyword>
<dbReference type="InterPro" id="IPR019464">
    <property type="entry name" value="ELL_N"/>
</dbReference>
<protein>
    <submittedName>
        <fullName evidence="10">OCEL domain-containing protein</fullName>
    </submittedName>
</protein>
<evidence type="ECO:0000313" key="9">
    <source>
        <dbReference type="Proteomes" id="UP000095283"/>
    </source>
</evidence>
<evidence type="ECO:0000256" key="2">
    <source>
        <dbReference type="ARBA" id="ARBA00009171"/>
    </source>
</evidence>
<feature type="compositionally biased region" description="Low complexity" evidence="7">
    <location>
        <begin position="522"/>
        <end position="538"/>
    </location>
</feature>
<dbReference type="InterPro" id="IPR042065">
    <property type="entry name" value="E3_ELL-like"/>
</dbReference>
<dbReference type="Gene3D" id="6.10.140.340">
    <property type="match status" value="1"/>
</dbReference>
<dbReference type="SUPFAM" id="SSF144292">
    <property type="entry name" value="occludin/ELL-like"/>
    <property type="match status" value="1"/>
</dbReference>
<dbReference type="Pfam" id="PF07303">
    <property type="entry name" value="Occludin_ELL"/>
    <property type="match status" value="1"/>
</dbReference>
<dbReference type="Proteomes" id="UP000095283">
    <property type="component" value="Unplaced"/>
</dbReference>
<evidence type="ECO:0000256" key="7">
    <source>
        <dbReference type="SAM" id="MobiDB-lite"/>
    </source>
</evidence>
<name>A0A1I7XSK8_HETBA</name>
<feature type="domain" description="OCEL" evidence="8">
    <location>
        <begin position="539"/>
        <end position="646"/>
    </location>
</feature>
<dbReference type="WBParaSite" id="Hba_20312">
    <property type="protein sequence ID" value="Hba_20312"/>
    <property type="gene ID" value="Hba_20312"/>
</dbReference>
<dbReference type="GO" id="GO:0000987">
    <property type="term" value="F:cis-regulatory region sequence-specific DNA binding"/>
    <property type="evidence" value="ECO:0007669"/>
    <property type="project" value="TreeGrafter"/>
</dbReference>
<keyword evidence="9" id="KW-1185">Reference proteome</keyword>
<dbReference type="Pfam" id="PF10390">
    <property type="entry name" value="ELL"/>
    <property type="match status" value="1"/>
</dbReference>
<dbReference type="GO" id="GO:0042795">
    <property type="term" value="P:snRNA transcription by RNA polymerase II"/>
    <property type="evidence" value="ECO:0007669"/>
    <property type="project" value="TreeGrafter"/>
</dbReference>
<sequence length="656" mass="73917">MASPRLEGSPEPPALDVHRLESDGSDSESVVMVKLTDEIFTALMSAQRKGVPIRIRVDDQGGIWELGDTSQGGGSVFRYQEQALPGPPTDAVIHDRRTGTHRAVASFRSKYQVGNILKICFNSSCDIIINVLDANMLVMNDCASRITGDAIVICEPDCRMRNAQTPQYEAMLVYLWNQQSQVKQEFLTLFSVFSFCNLIIAPISVVESESRYKWRLVLDPLQIQATDKSFAETKERAQKLIEDEKSRGVKDVTKLVYKLFFITMKYCYDFQELGKKTHLGSFAGRAPTQHLNSELRKKKLRQRIIQLVVTGKLHNSDEVLKILRKDGLGEEQDSPRRVDEIVREVADSTGCGDSARLALKPSLNGEVDTRWPWFTQEEKAYVRRITQNLSQTKSSSFAPMRKSGMERMQAPSHAPQQTVSPEAIPTPPSSRPSSVVGHPTRKTPPKLPAQSRDSPVQIIDHRGPLDDTASTGSKRKAHVPSSLHTDKRPRQESSSPPEDPSSHPTSHNQKILAVRAGGSTASSRLSSPCSLSSPSQPSCDWEKNFVEIKSVQDAEKYFSLFQQDYPEYLECYKMLNDVAKEFRHLEAQLKNAGDNRKDCARQNIQNRFAHFDKDPEFLKTRQRHADLRAKLSVLKQRISDWERNQDSTLSMDMCAL</sequence>
<dbReference type="GO" id="GO:0032968">
    <property type="term" value="P:positive regulation of transcription elongation by RNA polymerase II"/>
    <property type="evidence" value="ECO:0007669"/>
    <property type="project" value="TreeGrafter"/>
</dbReference>
<dbReference type="PANTHER" id="PTHR23288:SF17">
    <property type="entry name" value="RNA POLYMERASE II ELONGATION FACTOR ELL"/>
    <property type="match status" value="1"/>
</dbReference>
<dbReference type="AlphaFoldDB" id="A0A1I7XSK8"/>
<keyword evidence="3" id="KW-0805">Transcription regulation</keyword>
<evidence type="ECO:0000256" key="3">
    <source>
        <dbReference type="ARBA" id="ARBA00023015"/>
    </source>
</evidence>
<dbReference type="GO" id="GO:0008023">
    <property type="term" value="C:transcription elongation factor complex"/>
    <property type="evidence" value="ECO:0007669"/>
    <property type="project" value="InterPro"/>
</dbReference>
<evidence type="ECO:0000256" key="5">
    <source>
        <dbReference type="ARBA" id="ARBA00023242"/>
    </source>
</evidence>
<dbReference type="InterPro" id="IPR031176">
    <property type="entry name" value="ELL/occludin"/>
</dbReference>
<evidence type="ECO:0000259" key="8">
    <source>
        <dbReference type="PROSITE" id="PS51980"/>
    </source>
</evidence>
<comment type="similarity">
    <text evidence="2 6">Belongs to the ELL/occludin family.</text>
</comment>
<evidence type="ECO:0000256" key="1">
    <source>
        <dbReference type="ARBA" id="ARBA00004123"/>
    </source>
</evidence>
<dbReference type="PROSITE" id="PS51980">
    <property type="entry name" value="OCEL"/>
    <property type="match status" value="1"/>
</dbReference>
<dbReference type="Gene3D" id="1.10.10.2670">
    <property type="entry name" value="E3 ubiquitin-protein ligase"/>
    <property type="match status" value="1"/>
</dbReference>
<evidence type="ECO:0000256" key="6">
    <source>
        <dbReference type="PROSITE-ProRule" id="PRU01324"/>
    </source>
</evidence>
<feature type="region of interest" description="Disordered" evidence="7">
    <location>
        <begin position="1"/>
        <end position="23"/>
    </location>
</feature>
<evidence type="ECO:0000313" key="10">
    <source>
        <dbReference type="WBParaSite" id="Hba_20312"/>
    </source>
</evidence>
<feature type="region of interest" description="Disordered" evidence="7">
    <location>
        <begin position="392"/>
        <end position="538"/>
    </location>
</feature>
<feature type="compositionally biased region" description="Low complexity" evidence="7">
    <location>
        <begin position="492"/>
        <end position="507"/>
    </location>
</feature>
<dbReference type="SUPFAM" id="SSF46785">
    <property type="entry name" value="Winged helix' DNA-binding domain"/>
    <property type="match status" value="1"/>
</dbReference>
<proteinExistence type="inferred from homology"/>
<dbReference type="InterPro" id="IPR036390">
    <property type="entry name" value="WH_DNA-bd_sf"/>
</dbReference>
<accession>A0A1I7XSK8</accession>
<dbReference type="GO" id="GO:0006368">
    <property type="term" value="P:transcription elongation by RNA polymerase II"/>
    <property type="evidence" value="ECO:0007669"/>
    <property type="project" value="InterPro"/>
</dbReference>
<dbReference type="InterPro" id="IPR010844">
    <property type="entry name" value="Occludin_ELL"/>
</dbReference>
<organism evidence="9 10">
    <name type="scientific">Heterorhabditis bacteriophora</name>
    <name type="common">Entomopathogenic nematode worm</name>
    <dbReference type="NCBI Taxonomy" id="37862"/>
    <lineage>
        <taxon>Eukaryota</taxon>
        <taxon>Metazoa</taxon>
        <taxon>Ecdysozoa</taxon>
        <taxon>Nematoda</taxon>
        <taxon>Chromadorea</taxon>
        <taxon>Rhabditida</taxon>
        <taxon>Rhabditina</taxon>
        <taxon>Rhabditomorpha</taxon>
        <taxon>Strongyloidea</taxon>
        <taxon>Heterorhabditidae</taxon>
        <taxon>Heterorhabditis</taxon>
    </lineage>
</organism>
<reference evidence="10" key="1">
    <citation type="submission" date="2016-11" db="UniProtKB">
        <authorList>
            <consortium name="WormBaseParasite"/>
        </authorList>
    </citation>
    <scope>IDENTIFICATION</scope>
</reference>
<comment type="subcellular location">
    <subcellularLocation>
        <location evidence="1">Nucleus</location>
    </subcellularLocation>
</comment>
<evidence type="ECO:0000256" key="4">
    <source>
        <dbReference type="ARBA" id="ARBA00023163"/>
    </source>
</evidence>
<dbReference type="PANTHER" id="PTHR23288">
    <property type="entry name" value="OCCLUDIN AND RNA POLYMERASE II ELONGATION FACTOR ELL"/>
    <property type="match status" value="1"/>
</dbReference>